<feature type="transmembrane region" description="Helical" evidence="6">
    <location>
        <begin position="6"/>
        <end position="26"/>
    </location>
</feature>
<dbReference type="EMBL" id="QWLA01000073">
    <property type="protein sequence ID" value="RIH83615.1"/>
    <property type="molecule type" value="Genomic_DNA"/>
</dbReference>
<dbReference type="Pfam" id="PF01895">
    <property type="entry name" value="PhoU"/>
    <property type="match status" value="1"/>
</dbReference>
<dbReference type="GO" id="GO:0044341">
    <property type="term" value="P:sodium-dependent phosphate transport"/>
    <property type="evidence" value="ECO:0007669"/>
    <property type="project" value="InterPro"/>
</dbReference>
<dbReference type="InterPro" id="IPR003841">
    <property type="entry name" value="Na/Pi_transpt"/>
</dbReference>
<dbReference type="Pfam" id="PF02690">
    <property type="entry name" value="Na_Pi_cotrans"/>
    <property type="match status" value="1"/>
</dbReference>
<evidence type="ECO:0000256" key="4">
    <source>
        <dbReference type="ARBA" id="ARBA00022989"/>
    </source>
</evidence>
<gene>
    <name evidence="8" type="ORF">Mrose_02973</name>
</gene>
<keyword evidence="4 6" id="KW-1133">Transmembrane helix</keyword>
<keyword evidence="3 6" id="KW-0812">Transmembrane</keyword>
<dbReference type="GO" id="GO:0005436">
    <property type="term" value="F:sodium:phosphate symporter activity"/>
    <property type="evidence" value="ECO:0007669"/>
    <property type="project" value="InterPro"/>
</dbReference>
<dbReference type="Gene3D" id="1.20.58.220">
    <property type="entry name" value="Phosphate transport system protein phou homolog 2, domain 2"/>
    <property type="match status" value="1"/>
</dbReference>
<comment type="subcellular location">
    <subcellularLocation>
        <location evidence="1">Cell membrane</location>
        <topology evidence="1">Multi-pass membrane protein</topology>
    </subcellularLocation>
</comment>
<feature type="transmembrane region" description="Helical" evidence="6">
    <location>
        <begin position="275"/>
        <end position="296"/>
    </location>
</feature>
<feature type="transmembrane region" description="Helical" evidence="6">
    <location>
        <begin position="60"/>
        <end position="85"/>
    </location>
</feature>
<feature type="transmembrane region" description="Helical" evidence="6">
    <location>
        <begin position="92"/>
        <end position="115"/>
    </location>
</feature>
<dbReference type="InterPro" id="IPR038078">
    <property type="entry name" value="PhoU-like_sf"/>
</dbReference>
<evidence type="ECO:0000256" key="5">
    <source>
        <dbReference type="ARBA" id="ARBA00023136"/>
    </source>
</evidence>
<feature type="transmembrane region" description="Helical" evidence="6">
    <location>
        <begin position="232"/>
        <end position="255"/>
    </location>
</feature>
<evidence type="ECO:0000256" key="1">
    <source>
        <dbReference type="ARBA" id="ARBA00004651"/>
    </source>
</evidence>
<evidence type="ECO:0000256" key="6">
    <source>
        <dbReference type="SAM" id="Phobius"/>
    </source>
</evidence>
<accession>A0A399EHI5</accession>
<dbReference type="AlphaFoldDB" id="A0A399EHI5"/>
<evidence type="ECO:0000313" key="8">
    <source>
        <dbReference type="EMBL" id="RIH83615.1"/>
    </source>
</evidence>
<protein>
    <submittedName>
        <fullName evidence="8">Na/Pi-cotransporter II-related protein</fullName>
    </submittedName>
</protein>
<evidence type="ECO:0000313" key="9">
    <source>
        <dbReference type="Proteomes" id="UP000265341"/>
    </source>
</evidence>
<name>A0A399EHI5_9DEIN</name>
<feature type="transmembrane region" description="Helical" evidence="6">
    <location>
        <begin position="127"/>
        <end position="148"/>
    </location>
</feature>
<dbReference type="Proteomes" id="UP000265341">
    <property type="component" value="Unassembled WGS sequence"/>
</dbReference>
<dbReference type="OrthoDB" id="31028at2"/>
<feature type="transmembrane region" description="Helical" evidence="6">
    <location>
        <begin position="33"/>
        <end position="54"/>
    </location>
</feature>
<sequence>MLEALGGLALLVRGLVIFSQALAVVVGSPARKVLTWATAGPLRAWLAGVLVGAISLNSSALGLSAIGLAVVGIAGFAPALVLGLAAKAGATVALILATTPLGALALPAIGLGFVITLHRRSKALGEALLGLGMLLLGISLMVQGLLPLTRSEFFSLVSRSLEASPAGLWLLGFALAAGLGSANAAAALALALAGSGVFSLEAALALALGGGAGSGMILVLTNWKNTPLARRIALAHLGWKVLVSLPFLVWVRAYAASSTQIADVLGLSLPSGPSGALAVGHLLYHLLASALVLPFLAPLERLMRQAVPDAGQEISPKYLSPEALDSRELASSLALREVGRIGDQLTQMLSETVRILAQGSGDAADVARREEKVDQLARAIVLYLSDLSARHPGYSPLVLIMAASEIEHMGDQVRRMLRKQDKLYAQNLEFSEEGRTELAEAAERVLGRLRLSLAALATRSEHLAEQVISEREHMERYLLELRRSHLSRLERGRVESRATTLAHLDLLIVLDELDQSITRLAALSQDLRRPAAEGWLSPQSPS</sequence>
<evidence type="ECO:0000259" key="7">
    <source>
        <dbReference type="Pfam" id="PF01895"/>
    </source>
</evidence>
<keyword evidence="2" id="KW-1003">Cell membrane</keyword>
<feature type="domain" description="PhoU" evidence="7">
    <location>
        <begin position="340"/>
        <end position="417"/>
    </location>
</feature>
<organism evidence="8 9">
    <name type="scientific">Calidithermus roseus</name>
    <dbReference type="NCBI Taxonomy" id="1644118"/>
    <lineage>
        <taxon>Bacteria</taxon>
        <taxon>Thermotogati</taxon>
        <taxon>Deinococcota</taxon>
        <taxon>Deinococci</taxon>
        <taxon>Thermales</taxon>
        <taxon>Thermaceae</taxon>
        <taxon>Calidithermus</taxon>
    </lineage>
</organism>
<evidence type="ECO:0000256" key="3">
    <source>
        <dbReference type="ARBA" id="ARBA00022692"/>
    </source>
</evidence>
<feature type="transmembrane region" description="Helical" evidence="6">
    <location>
        <begin position="198"/>
        <end position="220"/>
    </location>
</feature>
<comment type="caution">
    <text evidence="8">The sequence shown here is derived from an EMBL/GenBank/DDBJ whole genome shotgun (WGS) entry which is preliminary data.</text>
</comment>
<dbReference type="NCBIfam" id="NF037997">
    <property type="entry name" value="Na_Pi_symport"/>
    <property type="match status" value="1"/>
</dbReference>
<reference evidence="8 9" key="1">
    <citation type="submission" date="2018-08" db="EMBL/GenBank/DDBJ databases">
        <title>Meiothermus roseus NBRC 110900 genome sequencing project.</title>
        <authorList>
            <person name="Da Costa M.S."/>
            <person name="Albuquerque L."/>
            <person name="Raposo P."/>
            <person name="Froufe H.J.C."/>
            <person name="Barroso C.S."/>
            <person name="Egas C."/>
        </authorList>
    </citation>
    <scope>NUCLEOTIDE SEQUENCE [LARGE SCALE GENOMIC DNA]</scope>
    <source>
        <strain evidence="8 9">NBRC 110900</strain>
    </source>
</reference>
<dbReference type="SUPFAM" id="SSF109755">
    <property type="entry name" value="PhoU-like"/>
    <property type="match status" value="1"/>
</dbReference>
<proteinExistence type="predicted"/>
<keyword evidence="5 6" id="KW-0472">Membrane</keyword>
<evidence type="ECO:0000256" key="2">
    <source>
        <dbReference type="ARBA" id="ARBA00022475"/>
    </source>
</evidence>
<keyword evidence="9" id="KW-1185">Reference proteome</keyword>
<dbReference type="InterPro" id="IPR026022">
    <property type="entry name" value="PhoU_dom"/>
</dbReference>
<feature type="transmembrane region" description="Helical" evidence="6">
    <location>
        <begin position="168"/>
        <end position="192"/>
    </location>
</feature>
<dbReference type="GO" id="GO:0005886">
    <property type="term" value="C:plasma membrane"/>
    <property type="evidence" value="ECO:0007669"/>
    <property type="project" value="UniProtKB-SubCell"/>
</dbReference>
<dbReference type="RefSeq" id="WP_119279618.1">
    <property type="nucleotide sequence ID" value="NZ_QWLA01000073.1"/>
</dbReference>